<dbReference type="InterPro" id="IPR029063">
    <property type="entry name" value="SAM-dependent_MTases_sf"/>
</dbReference>
<dbReference type="PANTHER" id="PTHR43861:SF6">
    <property type="entry name" value="METHYLTRANSFERASE TYPE 11"/>
    <property type="match status" value="1"/>
</dbReference>
<keyword evidence="2" id="KW-0489">Methyltransferase</keyword>
<evidence type="ECO:0000313" key="3">
    <source>
        <dbReference type="Proteomes" id="UP000054893"/>
    </source>
</evidence>
<evidence type="ECO:0000256" key="1">
    <source>
        <dbReference type="SAM" id="Coils"/>
    </source>
</evidence>
<feature type="coiled-coil region" evidence="1">
    <location>
        <begin position="430"/>
        <end position="457"/>
    </location>
</feature>
<dbReference type="OrthoDB" id="9801363at2"/>
<gene>
    <name evidence="2" type="ORF">AWB64_05438</name>
</gene>
<accession>A0A158I3D6</accession>
<dbReference type="GO" id="GO:0032259">
    <property type="term" value="P:methylation"/>
    <property type="evidence" value="ECO:0007669"/>
    <property type="project" value="UniProtKB-KW"/>
</dbReference>
<dbReference type="RefSeq" id="WP_157766715.1">
    <property type="nucleotide sequence ID" value="NZ_FCOC02000025.1"/>
</dbReference>
<keyword evidence="1" id="KW-0175">Coiled coil</keyword>
<organism evidence="2 3">
    <name type="scientific">Caballeronia sordidicola</name>
    <name type="common">Burkholderia sordidicola</name>
    <dbReference type="NCBI Taxonomy" id="196367"/>
    <lineage>
        <taxon>Bacteria</taxon>
        <taxon>Pseudomonadati</taxon>
        <taxon>Pseudomonadota</taxon>
        <taxon>Betaproteobacteria</taxon>
        <taxon>Burkholderiales</taxon>
        <taxon>Burkholderiaceae</taxon>
        <taxon>Caballeronia</taxon>
    </lineage>
</organism>
<name>A0A158I3D6_CABSO</name>
<dbReference type="Proteomes" id="UP000054893">
    <property type="component" value="Unassembled WGS sequence"/>
</dbReference>
<proteinExistence type="predicted"/>
<evidence type="ECO:0000313" key="2">
    <source>
        <dbReference type="EMBL" id="SAL51122.1"/>
    </source>
</evidence>
<dbReference type="SUPFAM" id="SSF53335">
    <property type="entry name" value="S-adenosyl-L-methionine-dependent methyltransferases"/>
    <property type="match status" value="1"/>
</dbReference>
<dbReference type="PANTHER" id="PTHR43861">
    <property type="entry name" value="TRANS-ACONITATE 2-METHYLTRANSFERASE-RELATED"/>
    <property type="match status" value="1"/>
</dbReference>
<dbReference type="EMBL" id="FCOC02000025">
    <property type="protein sequence ID" value="SAL51122.1"/>
    <property type="molecule type" value="Genomic_DNA"/>
</dbReference>
<sequence>MRACWCGNTDYQPFGPNYGECTVCGTLVYLLEMPPEKLLVHDDESDFYGKNYWLERQKDEFGTADIFSRARTDLTERNLHWLKTLLKYRSPSDGKALELGCSHGSFVALMRMAGFDASGVELSPWVVDFAQKTFGVPISLGPIENLDITPGSLDVVVAMDVLEHLPDPATTMGRCLELLKPDGLLLVQTPQFVGGASYEEFVAGKNRFLEMLIPEEHIYLFTRESVTRMFRGLGAGFIHFEPAIFAHYDMFFVVSRTHLTCRPTDVVSTALESRPVGRMTLALLDLRERELASESDRIARGEQIDELTRLLKEAETDRAARGQQLEILARRLNESEEDRSARGEQLKTLTDLLNKAQEDPTRFAEQIATLHGLLKEAEEDRTARGEHVETLTRMLKEAEEDRNARGEHVETLARMLNESEADRAARGEQLERLTEMLRAYEEDRSTMTAQMSALETALSRSVGDCAAQKAQLDEVRRFFHHRAIHAVVKVAGGEQFRALEKLIENGAEDRIDERN</sequence>
<dbReference type="AlphaFoldDB" id="A0A158I3D6"/>
<dbReference type="Gene3D" id="3.40.50.150">
    <property type="entry name" value="Vaccinia Virus protein VP39"/>
    <property type="match status" value="1"/>
</dbReference>
<reference evidence="2 3" key="1">
    <citation type="submission" date="2016-01" db="EMBL/GenBank/DDBJ databases">
        <authorList>
            <person name="Oliw E.H."/>
        </authorList>
    </citation>
    <scope>NUCLEOTIDE SEQUENCE [LARGE SCALE GENOMIC DNA]</scope>
    <source>
        <strain evidence="2">LMG 22029</strain>
    </source>
</reference>
<dbReference type="GO" id="GO:0008168">
    <property type="term" value="F:methyltransferase activity"/>
    <property type="evidence" value="ECO:0007669"/>
    <property type="project" value="UniProtKB-KW"/>
</dbReference>
<dbReference type="CDD" id="cd02440">
    <property type="entry name" value="AdoMet_MTases"/>
    <property type="match status" value="1"/>
</dbReference>
<keyword evidence="2" id="KW-0808">Transferase</keyword>
<dbReference type="Pfam" id="PF13489">
    <property type="entry name" value="Methyltransf_23"/>
    <property type="match status" value="1"/>
</dbReference>
<protein>
    <submittedName>
        <fullName evidence="2">Type 11 methyltransferase</fullName>
    </submittedName>
</protein>